<feature type="transmembrane region" description="Helical" evidence="6">
    <location>
        <begin position="515"/>
        <end position="539"/>
    </location>
</feature>
<keyword evidence="5 6" id="KW-0472">Membrane</keyword>
<comment type="similarity">
    <text evidence="2">Belongs to the SLC13A/DASS transporter (TC 2.A.47) family. NADC subfamily.</text>
</comment>
<evidence type="ECO:0000313" key="8">
    <source>
        <dbReference type="Proteomes" id="UP001516400"/>
    </source>
</evidence>
<dbReference type="GO" id="GO:0005310">
    <property type="term" value="F:dicarboxylic acid transmembrane transporter activity"/>
    <property type="evidence" value="ECO:0007669"/>
    <property type="project" value="UniProtKB-ARBA"/>
</dbReference>
<organism evidence="7 8">
    <name type="scientific">Cryptolaemus montrouzieri</name>
    <dbReference type="NCBI Taxonomy" id="559131"/>
    <lineage>
        <taxon>Eukaryota</taxon>
        <taxon>Metazoa</taxon>
        <taxon>Ecdysozoa</taxon>
        <taxon>Arthropoda</taxon>
        <taxon>Hexapoda</taxon>
        <taxon>Insecta</taxon>
        <taxon>Pterygota</taxon>
        <taxon>Neoptera</taxon>
        <taxon>Endopterygota</taxon>
        <taxon>Coleoptera</taxon>
        <taxon>Polyphaga</taxon>
        <taxon>Cucujiformia</taxon>
        <taxon>Coccinelloidea</taxon>
        <taxon>Coccinellidae</taxon>
        <taxon>Scymninae</taxon>
        <taxon>Scymnini</taxon>
        <taxon>Cryptolaemus</taxon>
    </lineage>
</organism>
<comment type="caution">
    <text evidence="7">The sequence shown here is derived from an EMBL/GenBank/DDBJ whole genome shotgun (WGS) entry which is preliminary data.</text>
</comment>
<protein>
    <recommendedName>
        <fullName evidence="9">Protein I'm not dead yet</fullName>
    </recommendedName>
</protein>
<keyword evidence="8" id="KW-1185">Reference proteome</keyword>
<dbReference type="EMBL" id="JABFTP020000144">
    <property type="protein sequence ID" value="KAL3282734.1"/>
    <property type="molecule type" value="Genomic_DNA"/>
</dbReference>
<proteinExistence type="inferred from homology"/>
<evidence type="ECO:0000256" key="6">
    <source>
        <dbReference type="SAM" id="Phobius"/>
    </source>
</evidence>
<sequence>MSFVNNLLLAISLYWKTVFIIVYPLALLPIFSIDHEVSTKCAYVIVLMAGYWITEALPIPITSAIPVAFFPLMGILDSSATAECYASEATMLFIGGYMLALAVEASDLQLRISLHVIKLIGFSPRKLHISFSCITMFISMWISNTATTALMIPIVYTTLKELEANGVGKMYEGEGALARDEESPEEEKRRPTRSTMAYFISIAYASTIGGTGFITGNASNLEFKGIYETTYPNLKISSTHWLIVCLPYMIITMAFTIFWVQIMYMGLFRPSSSAAQELKAGTEEKEMVKAYITEKLNSMGLISFHEIAVAVCFFGAILLWVFRQPHFMPGWADLWVEYNTTIKDASAAMAIVIVIFLVPRKPGCVYAFSSNEDKKPLGHSNGLLTWKYSLKKLPWGLFFLIGAGFAIAEGAHKSGLSERLTKEMEALVKFSSFGILAIMALIATFMTQLTTNVGVCSILMPVLATVAKAADVHPIYIMFPANIACSFAYLLPVSTPPNALIADYIHMPTLQMMKIGIIVVVTSYLVMLGIFAGLLPILYKVNKFPLQAYMPLDAGVAKP</sequence>
<evidence type="ECO:0000256" key="5">
    <source>
        <dbReference type="ARBA" id="ARBA00023136"/>
    </source>
</evidence>
<name>A0ABD2NVR1_9CUCU</name>
<dbReference type="InterPro" id="IPR001898">
    <property type="entry name" value="SLC13A/DASS"/>
</dbReference>
<feature type="transmembrane region" description="Helical" evidence="6">
    <location>
        <begin position="475"/>
        <end position="494"/>
    </location>
</feature>
<dbReference type="GO" id="GO:0016020">
    <property type="term" value="C:membrane"/>
    <property type="evidence" value="ECO:0007669"/>
    <property type="project" value="UniProtKB-SubCell"/>
</dbReference>
<evidence type="ECO:0000313" key="7">
    <source>
        <dbReference type="EMBL" id="KAL3282734.1"/>
    </source>
</evidence>
<dbReference type="Proteomes" id="UP001516400">
    <property type="component" value="Unassembled WGS sequence"/>
</dbReference>
<feature type="transmembrane region" description="Helical" evidence="6">
    <location>
        <begin position="433"/>
        <end position="463"/>
    </location>
</feature>
<keyword evidence="4 6" id="KW-1133">Transmembrane helix</keyword>
<dbReference type="Pfam" id="PF00939">
    <property type="entry name" value="Na_sulph_symp"/>
    <property type="match status" value="1"/>
</dbReference>
<feature type="transmembrane region" description="Helical" evidence="6">
    <location>
        <begin position="393"/>
        <end position="412"/>
    </location>
</feature>
<dbReference type="AlphaFoldDB" id="A0ABD2NVR1"/>
<feature type="transmembrane region" description="Helical" evidence="6">
    <location>
        <begin position="43"/>
        <end position="69"/>
    </location>
</feature>
<feature type="transmembrane region" description="Helical" evidence="6">
    <location>
        <begin position="12"/>
        <end position="31"/>
    </location>
</feature>
<evidence type="ECO:0000256" key="3">
    <source>
        <dbReference type="ARBA" id="ARBA00022692"/>
    </source>
</evidence>
<feature type="transmembrane region" description="Helical" evidence="6">
    <location>
        <begin position="129"/>
        <end position="156"/>
    </location>
</feature>
<feature type="transmembrane region" description="Helical" evidence="6">
    <location>
        <begin position="239"/>
        <end position="262"/>
    </location>
</feature>
<dbReference type="PANTHER" id="PTHR10283">
    <property type="entry name" value="SOLUTE CARRIER FAMILY 13 MEMBER"/>
    <property type="match status" value="1"/>
</dbReference>
<reference evidence="7 8" key="1">
    <citation type="journal article" date="2021" name="BMC Biol.">
        <title>Horizontally acquired antibacterial genes associated with adaptive radiation of ladybird beetles.</title>
        <authorList>
            <person name="Li H.S."/>
            <person name="Tang X.F."/>
            <person name="Huang Y.H."/>
            <person name="Xu Z.Y."/>
            <person name="Chen M.L."/>
            <person name="Du X.Y."/>
            <person name="Qiu B.Y."/>
            <person name="Chen P.T."/>
            <person name="Zhang W."/>
            <person name="Slipinski A."/>
            <person name="Escalona H.E."/>
            <person name="Waterhouse R.M."/>
            <person name="Zwick A."/>
            <person name="Pang H."/>
        </authorList>
    </citation>
    <scope>NUCLEOTIDE SEQUENCE [LARGE SCALE GENOMIC DNA]</scope>
    <source>
        <strain evidence="7">SYSU2018</strain>
    </source>
</reference>
<evidence type="ECO:0008006" key="9">
    <source>
        <dbReference type="Google" id="ProtNLM"/>
    </source>
</evidence>
<evidence type="ECO:0000256" key="4">
    <source>
        <dbReference type="ARBA" id="ARBA00022989"/>
    </source>
</evidence>
<keyword evidence="3 6" id="KW-0812">Transmembrane</keyword>
<dbReference type="GO" id="GO:0015556">
    <property type="term" value="F:C4-dicarboxylate transmembrane transporter activity"/>
    <property type="evidence" value="ECO:0007669"/>
    <property type="project" value="UniProtKB-ARBA"/>
</dbReference>
<accession>A0ABD2NVR1</accession>
<evidence type="ECO:0000256" key="2">
    <source>
        <dbReference type="ARBA" id="ARBA00006772"/>
    </source>
</evidence>
<evidence type="ECO:0000256" key="1">
    <source>
        <dbReference type="ARBA" id="ARBA00004141"/>
    </source>
</evidence>
<feature type="transmembrane region" description="Helical" evidence="6">
    <location>
        <begin position="196"/>
        <end position="218"/>
    </location>
</feature>
<gene>
    <name evidence="7" type="ORF">HHI36_005904</name>
</gene>
<feature type="transmembrane region" description="Helical" evidence="6">
    <location>
        <begin position="302"/>
        <end position="322"/>
    </location>
</feature>
<dbReference type="PANTHER" id="PTHR10283:SF82">
    <property type="entry name" value="SOLUTE CARRIER FAMILY 13 MEMBER 2"/>
    <property type="match status" value="1"/>
</dbReference>
<comment type="subcellular location">
    <subcellularLocation>
        <location evidence="1">Membrane</location>
        <topology evidence="1">Multi-pass membrane protein</topology>
    </subcellularLocation>
</comment>